<evidence type="ECO:0000256" key="4">
    <source>
        <dbReference type="ARBA" id="ARBA00005139"/>
    </source>
</evidence>
<dbReference type="PANTHER" id="PTHR21499:SF68">
    <property type="entry name" value="ASPARTOKINASE 2"/>
    <property type="match status" value="1"/>
</dbReference>
<evidence type="ECO:0000256" key="14">
    <source>
        <dbReference type="ARBA" id="ARBA00047872"/>
    </source>
</evidence>
<dbReference type="Gene3D" id="3.40.1160.10">
    <property type="entry name" value="Acetylglutamate kinase-like"/>
    <property type="match status" value="1"/>
</dbReference>
<comment type="pathway">
    <text evidence="3 18">Amino-acid biosynthesis; L-methionine biosynthesis via de novo pathway; L-homoserine from L-aspartate: step 1/3.</text>
</comment>
<dbReference type="NCBIfam" id="TIGR00656">
    <property type="entry name" value="asp_kin_monofn"/>
    <property type="match status" value="1"/>
</dbReference>
<feature type="binding site" evidence="16">
    <location>
        <begin position="173"/>
        <end position="174"/>
    </location>
    <ligand>
        <name>ATP</name>
        <dbReference type="ChEBI" id="CHEBI:30616"/>
    </ligand>
</feature>
<keyword evidence="11 16" id="KW-0067">ATP-binding</keyword>
<keyword evidence="9 16" id="KW-0547">Nucleotide-binding</keyword>
<dbReference type="GO" id="GO:0009088">
    <property type="term" value="P:threonine biosynthetic process"/>
    <property type="evidence" value="ECO:0007669"/>
    <property type="project" value="UniProtKB-UniPathway"/>
</dbReference>
<evidence type="ECO:0000256" key="1">
    <source>
        <dbReference type="ARBA" id="ARBA00003121"/>
    </source>
</evidence>
<evidence type="ECO:0000256" key="9">
    <source>
        <dbReference type="ARBA" id="ARBA00022741"/>
    </source>
</evidence>
<evidence type="ECO:0000256" key="7">
    <source>
        <dbReference type="ARBA" id="ARBA00022679"/>
    </source>
</evidence>
<comment type="similarity">
    <text evidence="5 17">Belongs to the aspartokinase family.</text>
</comment>
<evidence type="ECO:0000259" key="19">
    <source>
        <dbReference type="PROSITE" id="PS51671"/>
    </source>
</evidence>
<dbReference type="UniPathway" id="UPA00051">
    <property type="reaction ID" value="UER00462"/>
</dbReference>
<dbReference type="CDD" id="cd04913">
    <property type="entry name" value="ACT_AKii-LysC-BS-like_1"/>
    <property type="match status" value="1"/>
</dbReference>
<dbReference type="PANTHER" id="PTHR21499">
    <property type="entry name" value="ASPARTATE KINASE"/>
    <property type="match status" value="1"/>
</dbReference>
<dbReference type="InterPro" id="IPR018042">
    <property type="entry name" value="Aspartate_kinase_CS"/>
</dbReference>
<dbReference type="PROSITE" id="PS51671">
    <property type="entry name" value="ACT"/>
    <property type="match status" value="1"/>
</dbReference>
<dbReference type="InterPro" id="IPR001048">
    <property type="entry name" value="Asp/Glu/Uridylate_kinase"/>
</dbReference>
<comment type="catalytic activity">
    <reaction evidence="14 17">
        <text>L-aspartate + ATP = 4-phospho-L-aspartate + ADP</text>
        <dbReference type="Rhea" id="RHEA:23776"/>
        <dbReference type="ChEBI" id="CHEBI:29991"/>
        <dbReference type="ChEBI" id="CHEBI:30616"/>
        <dbReference type="ChEBI" id="CHEBI:57535"/>
        <dbReference type="ChEBI" id="CHEBI:456216"/>
        <dbReference type="EC" id="2.7.2.4"/>
    </reaction>
</comment>
<dbReference type="InterPro" id="IPR002912">
    <property type="entry name" value="ACT_dom"/>
</dbReference>
<keyword evidence="13" id="KW-0457">Lysine biosynthesis</keyword>
<evidence type="ECO:0000256" key="15">
    <source>
        <dbReference type="ARBA" id="ARBA00063835"/>
    </source>
</evidence>
<keyword evidence="7 17" id="KW-0808">Transferase</keyword>
<dbReference type="GO" id="GO:0004072">
    <property type="term" value="F:aspartate kinase activity"/>
    <property type="evidence" value="ECO:0007669"/>
    <property type="project" value="UniProtKB-EC"/>
</dbReference>
<dbReference type="RefSeq" id="WP_053430554.1">
    <property type="nucleotide sequence ID" value="NZ_CP040441.1"/>
</dbReference>
<evidence type="ECO:0000256" key="13">
    <source>
        <dbReference type="ARBA" id="ARBA00023154"/>
    </source>
</evidence>
<comment type="caution">
    <text evidence="20">The sequence shown here is derived from an EMBL/GenBank/DDBJ whole genome shotgun (WGS) entry which is preliminary data.</text>
</comment>
<dbReference type="SUPFAM" id="SSF55021">
    <property type="entry name" value="ACT-like"/>
    <property type="match status" value="2"/>
</dbReference>
<evidence type="ECO:0000256" key="11">
    <source>
        <dbReference type="ARBA" id="ARBA00022840"/>
    </source>
</evidence>
<dbReference type="NCBIfam" id="NF005154">
    <property type="entry name" value="PRK06635.1-2"/>
    <property type="match status" value="1"/>
</dbReference>
<keyword evidence="10 17" id="KW-0418">Kinase</keyword>
<dbReference type="FunFam" id="3.30.2130.10:FF:000001">
    <property type="entry name" value="Bifunctional aspartokinase/homoserine dehydrogenase"/>
    <property type="match status" value="1"/>
</dbReference>
<dbReference type="InterPro" id="IPR001341">
    <property type="entry name" value="Asp_kinase"/>
</dbReference>
<reference evidence="20" key="1">
    <citation type="submission" date="2015-08" db="EMBL/GenBank/DDBJ databases">
        <title>Complete DNA Sequence of Pseudomonas syringae pv. actinidiae, the Causal Agent of Kiwifruit Canker Disease.</title>
        <authorList>
            <person name="Rikkerink E.H.A."/>
            <person name="Fineran P.C."/>
        </authorList>
    </citation>
    <scope>NUCLEOTIDE SEQUENCE</scope>
    <source>
        <strain evidence="20">DSM 13666</strain>
    </source>
</reference>
<feature type="binding site" evidence="16">
    <location>
        <position position="74"/>
    </location>
    <ligand>
        <name>substrate</name>
    </ligand>
</feature>
<sequence>MSIIVQKYGGTSVGSVQRIEHVANRIIATAASGKKVVVVVSAMGKTTDELVGLASEITDEPRKREMDMLLATGEQVTIALLAMALHKRGQEATSLTGWQAGMITESHHGNARILEVERARMDELLDKGHVVIVAGFQGIDQQGEIMTLGRGGSDTSAVAIAAALKAERCEIYTDVTGVFTTDPRVVKQARKLQTISYDEMLEMANLGASVLHPRAVEFAKNYEILLLVASSMVDEPGTMIEEEGTMEQNLLVRGIAFENDVTKVTVHGLPNEIHTLPTLFAHLSAAGINVDIIIQNQTDSGMAISFSITQSSLKETLARLEELKGELSFQGIDYEEELAKVSIVGSGMVSNPGVAAKMFEILAANDIAIKMVSTSEIKVSAVIDEELMVLAVEMLHEQFKLHEEEPAVAVEV</sequence>
<dbReference type="InterPro" id="IPR041740">
    <property type="entry name" value="AKii-LysC-BS"/>
</dbReference>
<evidence type="ECO:0000256" key="5">
    <source>
        <dbReference type="ARBA" id="ARBA00010122"/>
    </source>
</evidence>
<accession>A0A0M0KHV1</accession>
<dbReference type="PROSITE" id="PS00324">
    <property type="entry name" value="ASPARTOKINASE"/>
    <property type="match status" value="1"/>
</dbReference>
<comment type="subunit">
    <text evidence="15">Tetramer consisting of 2 isoforms Alpha (catalytic and regulation) and of a homodimer of 2 isoforms Beta (regulation).</text>
</comment>
<dbReference type="CDD" id="cd04261">
    <property type="entry name" value="AAK_AKii-LysC-BS"/>
    <property type="match status" value="1"/>
</dbReference>
<protein>
    <recommendedName>
        <fullName evidence="17">Aspartokinase</fullName>
        <ecNumber evidence="17">2.7.2.4</ecNumber>
    </recommendedName>
</protein>
<keyword evidence="12" id="KW-0220">Diaminopimelate biosynthesis</keyword>
<dbReference type="InterPro" id="IPR036393">
    <property type="entry name" value="AceGlu_kinase-like_sf"/>
</dbReference>
<evidence type="ECO:0000313" key="20">
    <source>
        <dbReference type="EMBL" id="KOO38167.1"/>
    </source>
</evidence>
<dbReference type="InterPro" id="IPR054352">
    <property type="entry name" value="ACT_Aspartokinase"/>
</dbReference>
<dbReference type="Gene3D" id="3.30.2130.10">
    <property type="entry name" value="VC0802-like"/>
    <property type="match status" value="1"/>
</dbReference>
<evidence type="ECO:0000256" key="17">
    <source>
        <dbReference type="RuleBase" id="RU003448"/>
    </source>
</evidence>
<evidence type="ECO:0000256" key="10">
    <source>
        <dbReference type="ARBA" id="ARBA00022777"/>
    </source>
</evidence>
<feature type="binding site" evidence="16">
    <location>
        <begin position="7"/>
        <end position="10"/>
    </location>
    <ligand>
        <name>ATP</name>
        <dbReference type="ChEBI" id="CHEBI:30616"/>
    </ligand>
</feature>
<feature type="binding site" evidence="16">
    <location>
        <position position="47"/>
    </location>
    <ligand>
        <name>substrate</name>
    </ligand>
</feature>
<proteinExistence type="inferred from homology"/>
<comment type="pathway">
    <text evidence="4 18">Amino-acid biosynthesis; L-threonine biosynthesis; L-threonine from L-aspartate: step 1/5.</text>
</comment>
<dbReference type="GO" id="GO:0019877">
    <property type="term" value="P:diaminopimelate biosynthetic process"/>
    <property type="evidence" value="ECO:0007669"/>
    <property type="project" value="UniProtKB-KW"/>
</dbReference>
<dbReference type="GO" id="GO:0009090">
    <property type="term" value="P:homoserine biosynthetic process"/>
    <property type="evidence" value="ECO:0007669"/>
    <property type="project" value="TreeGrafter"/>
</dbReference>
<comment type="pathway">
    <text evidence="2 18">Amino-acid biosynthesis; L-lysine biosynthesis via DAP pathway; (S)-tetrahydrodipicolinate from L-aspartate: step 1/4.</text>
</comment>
<name>A0A0M0KHV1_ALKHA</name>
<dbReference type="PATRIC" id="fig|136160.3.peg.1121"/>
<feature type="binding site" evidence="16">
    <location>
        <position position="184"/>
    </location>
    <ligand>
        <name>ATP</name>
        <dbReference type="ChEBI" id="CHEBI:30616"/>
    </ligand>
</feature>
<dbReference type="Pfam" id="PF00696">
    <property type="entry name" value="AA_kinase"/>
    <property type="match status" value="1"/>
</dbReference>
<comment type="function">
    <text evidence="1">Catalyzes the phosphorylation of the beta-carboxyl group of aspartic acid with ATP to yield 4-phospho-L-aspartate, which is involved in the branched biosynthetic pathway leading to the biosynthesis of amino acids threonine, isoleucine and methionine.</text>
</comment>
<keyword evidence="6 18" id="KW-0028">Amino-acid biosynthesis</keyword>
<evidence type="ECO:0000256" key="8">
    <source>
        <dbReference type="ARBA" id="ARBA00022737"/>
    </source>
</evidence>
<dbReference type="UniPathway" id="UPA00034">
    <property type="reaction ID" value="UER00015"/>
</dbReference>
<dbReference type="GeneID" id="87598619"/>
<dbReference type="EMBL" id="LILD01000001">
    <property type="protein sequence ID" value="KOO38167.1"/>
    <property type="molecule type" value="Genomic_DNA"/>
</dbReference>
<evidence type="ECO:0000256" key="12">
    <source>
        <dbReference type="ARBA" id="ARBA00022915"/>
    </source>
</evidence>
<evidence type="ECO:0000256" key="6">
    <source>
        <dbReference type="ARBA" id="ARBA00022605"/>
    </source>
</evidence>
<dbReference type="GO" id="GO:0005524">
    <property type="term" value="F:ATP binding"/>
    <property type="evidence" value="ECO:0007669"/>
    <property type="project" value="UniProtKB-KW"/>
</dbReference>
<dbReference type="NCBIfam" id="NF005155">
    <property type="entry name" value="PRK06635.1-4"/>
    <property type="match status" value="1"/>
</dbReference>
<dbReference type="NCBIfam" id="TIGR00657">
    <property type="entry name" value="asp_kinases"/>
    <property type="match status" value="1"/>
</dbReference>
<dbReference type="UniPathway" id="UPA00050">
    <property type="reaction ID" value="UER00461"/>
</dbReference>
<feature type="domain" description="ACT" evidence="19">
    <location>
        <begin position="343"/>
        <end position="412"/>
    </location>
</feature>
<organism evidence="20">
    <name type="scientific">Halalkalibacterium halodurans</name>
    <name type="common">Bacillus halodurans</name>
    <dbReference type="NCBI Taxonomy" id="86665"/>
    <lineage>
        <taxon>Bacteria</taxon>
        <taxon>Bacillati</taxon>
        <taxon>Bacillota</taxon>
        <taxon>Bacilli</taxon>
        <taxon>Bacillales</taxon>
        <taxon>Bacillaceae</taxon>
        <taxon>Halalkalibacterium (ex Joshi et al. 2022)</taxon>
    </lineage>
</organism>
<dbReference type="FunFam" id="3.40.1160.10:FF:000002">
    <property type="entry name" value="Aspartokinase"/>
    <property type="match status" value="1"/>
</dbReference>
<dbReference type="PIRSF" id="PIRSF000726">
    <property type="entry name" value="Asp_kin"/>
    <property type="match status" value="1"/>
</dbReference>
<dbReference type="InterPro" id="IPR045865">
    <property type="entry name" value="ACT-like_dom_sf"/>
</dbReference>
<dbReference type="GO" id="GO:0005829">
    <property type="term" value="C:cytosol"/>
    <property type="evidence" value="ECO:0007669"/>
    <property type="project" value="TreeGrafter"/>
</dbReference>
<dbReference type="GO" id="GO:0009089">
    <property type="term" value="P:lysine biosynthetic process via diaminopimelate"/>
    <property type="evidence" value="ECO:0007669"/>
    <property type="project" value="UniProtKB-UniPathway"/>
</dbReference>
<dbReference type="InterPro" id="IPR005260">
    <property type="entry name" value="Asp_kin_monofn"/>
</dbReference>
<dbReference type="CDD" id="cd04923">
    <property type="entry name" value="ACT_AK-LysC-DapG-like_2"/>
    <property type="match status" value="1"/>
</dbReference>
<gene>
    <name evidence="20" type="ORF">AMD02_04285</name>
</gene>
<dbReference type="AlphaFoldDB" id="A0A0M0KHV1"/>
<dbReference type="SUPFAM" id="SSF53633">
    <property type="entry name" value="Carbamate kinase-like"/>
    <property type="match status" value="1"/>
</dbReference>
<dbReference type="NCBIfam" id="NF005156">
    <property type="entry name" value="PRK06635.1-5"/>
    <property type="match status" value="1"/>
</dbReference>
<evidence type="ECO:0000256" key="3">
    <source>
        <dbReference type="ARBA" id="ARBA00004986"/>
    </source>
</evidence>
<keyword evidence="8" id="KW-0677">Repeat</keyword>
<evidence type="ECO:0000256" key="18">
    <source>
        <dbReference type="RuleBase" id="RU004249"/>
    </source>
</evidence>
<dbReference type="Pfam" id="PF22468">
    <property type="entry name" value="ACT_9"/>
    <property type="match status" value="1"/>
</dbReference>
<evidence type="ECO:0000256" key="2">
    <source>
        <dbReference type="ARBA" id="ARBA00004766"/>
    </source>
</evidence>
<dbReference type="EC" id="2.7.2.4" evidence="17"/>
<evidence type="ECO:0000256" key="16">
    <source>
        <dbReference type="PIRSR" id="PIRSR000726-1"/>
    </source>
</evidence>